<dbReference type="Gene3D" id="3.40.630.30">
    <property type="match status" value="1"/>
</dbReference>
<dbReference type="OrthoDB" id="5295305at2"/>
<dbReference type="Pfam" id="PF13302">
    <property type="entry name" value="Acetyltransf_3"/>
    <property type="match status" value="1"/>
</dbReference>
<organism evidence="2 3">
    <name type="scientific">Buttiauxella izardii</name>
    <dbReference type="NCBI Taxonomy" id="82991"/>
    <lineage>
        <taxon>Bacteria</taxon>
        <taxon>Pseudomonadati</taxon>
        <taxon>Pseudomonadota</taxon>
        <taxon>Gammaproteobacteria</taxon>
        <taxon>Enterobacterales</taxon>
        <taxon>Enterobacteriaceae</taxon>
        <taxon>Buttiauxella</taxon>
    </lineage>
</organism>
<dbReference type="AlphaFoldDB" id="A0A3A5K031"/>
<evidence type="ECO:0000259" key="1">
    <source>
        <dbReference type="PROSITE" id="PS51186"/>
    </source>
</evidence>
<keyword evidence="2" id="KW-0808">Transferase</keyword>
<dbReference type="PANTHER" id="PTHR43441">
    <property type="entry name" value="RIBOSOMAL-PROTEIN-SERINE ACETYLTRANSFERASE"/>
    <property type="match status" value="1"/>
</dbReference>
<dbReference type="GO" id="GO:1990189">
    <property type="term" value="F:protein N-terminal-serine acetyltransferase activity"/>
    <property type="evidence" value="ECO:0007669"/>
    <property type="project" value="TreeGrafter"/>
</dbReference>
<comment type="caution">
    <text evidence="2">The sequence shown here is derived from an EMBL/GenBank/DDBJ whole genome shotgun (WGS) entry which is preliminary data.</text>
</comment>
<dbReference type="FunFam" id="3.40.630.30:FF:000047">
    <property type="entry name" value="Acetyltransferase, GNAT family"/>
    <property type="match status" value="1"/>
</dbReference>
<dbReference type="GO" id="GO:0008999">
    <property type="term" value="F:protein-N-terminal-alanine acetyltransferase activity"/>
    <property type="evidence" value="ECO:0007669"/>
    <property type="project" value="TreeGrafter"/>
</dbReference>
<keyword evidence="3" id="KW-1185">Reference proteome</keyword>
<dbReference type="EMBL" id="QZWH01000013">
    <property type="protein sequence ID" value="RJT24005.1"/>
    <property type="molecule type" value="Genomic_DNA"/>
</dbReference>
<gene>
    <name evidence="2" type="ORF">D6029_07745</name>
</gene>
<dbReference type="RefSeq" id="WP_120064214.1">
    <property type="nucleotide sequence ID" value="NZ_QZWH01000013.1"/>
</dbReference>
<dbReference type="InterPro" id="IPR016181">
    <property type="entry name" value="Acyl_CoA_acyltransferase"/>
</dbReference>
<evidence type="ECO:0000313" key="2">
    <source>
        <dbReference type="EMBL" id="RJT24005.1"/>
    </source>
</evidence>
<dbReference type="InterPro" id="IPR051908">
    <property type="entry name" value="Ribosomal_N-acetyltransferase"/>
</dbReference>
<dbReference type="InterPro" id="IPR000182">
    <property type="entry name" value="GNAT_dom"/>
</dbReference>
<sequence length="240" mass="27365">MSNTNRYGQPVGFALPDWQPVTFPDNCLINGQHCNVEPLEISHSEALFDAFSQAKDDRDWTWLGAEMPVNLQEMMDWVQHKIEDSQLVAWAVADAKNGQAVGVVCFSNIDPVNGALEIGHVTWSPLMQRTAMGTEAIYLLLKNAFSLGYRRVVWRCDSLNLASRNAAERVGFTFEGRFRQAMTRKQRNRDTDWLSIIDGEWPKIEDSLAKWLSPGNFNDDGVQKCRLEMFFDDSNTEVKR</sequence>
<feature type="domain" description="N-acetyltransferase" evidence="1">
    <location>
        <begin position="34"/>
        <end position="190"/>
    </location>
</feature>
<dbReference type="PROSITE" id="PS51186">
    <property type="entry name" value="GNAT"/>
    <property type="match status" value="1"/>
</dbReference>
<dbReference type="PANTHER" id="PTHR43441:SF2">
    <property type="entry name" value="FAMILY ACETYLTRANSFERASE, PUTATIVE (AFU_ORTHOLOGUE AFUA_7G00850)-RELATED"/>
    <property type="match status" value="1"/>
</dbReference>
<name>A0A3A5K031_9ENTR</name>
<dbReference type="Proteomes" id="UP000276295">
    <property type="component" value="Unassembled WGS sequence"/>
</dbReference>
<proteinExistence type="predicted"/>
<evidence type="ECO:0000313" key="3">
    <source>
        <dbReference type="Proteomes" id="UP000276295"/>
    </source>
</evidence>
<accession>A0A3A5K031</accession>
<protein>
    <submittedName>
        <fullName evidence="2">N-acetyltransferase</fullName>
    </submittedName>
</protein>
<reference evidence="2 3" key="1">
    <citation type="submission" date="2018-09" db="EMBL/GenBank/DDBJ databases">
        <title>Draft genome sequence of Buttiauxella izardii CCUG 35510T.</title>
        <authorList>
            <person name="Salva-Serra F."/>
            <person name="Marathe N."/>
            <person name="Moore E."/>
            <person name="Stadler-Svensson L."/>
            <person name="Engstrom-Jakobsson H."/>
        </authorList>
    </citation>
    <scope>NUCLEOTIDE SEQUENCE [LARGE SCALE GENOMIC DNA]</scope>
    <source>
        <strain evidence="2 3">CCUG 35510</strain>
    </source>
</reference>
<dbReference type="SUPFAM" id="SSF55729">
    <property type="entry name" value="Acyl-CoA N-acyltransferases (Nat)"/>
    <property type="match status" value="1"/>
</dbReference>